<organism evidence="1">
    <name type="scientific">hydrothermal vent metagenome</name>
    <dbReference type="NCBI Taxonomy" id="652676"/>
    <lineage>
        <taxon>unclassified sequences</taxon>
        <taxon>metagenomes</taxon>
        <taxon>ecological metagenomes</taxon>
    </lineage>
</organism>
<gene>
    <name evidence="1" type="ORF">MNBD_BACTEROID07-809</name>
</gene>
<evidence type="ECO:0008006" key="2">
    <source>
        <dbReference type="Google" id="ProtNLM"/>
    </source>
</evidence>
<name>A0A3B0UVY4_9ZZZZ</name>
<reference evidence="1" key="1">
    <citation type="submission" date="2018-06" db="EMBL/GenBank/DDBJ databases">
        <authorList>
            <person name="Zhirakovskaya E."/>
        </authorList>
    </citation>
    <scope>NUCLEOTIDE SEQUENCE</scope>
</reference>
<evidence type="ECO:0000313" key="1">
    <source>
        <dbReference type="EMBL" id="VAW28759.1"/>
    </source>
</evidence>
<dbReference type="AlphaFoldDB" id="A0A3B0UVY4"/>
<protein>
    <recommendedName>
        <fullName evidence="2">Cytochrome C Planctomycete-type domain-containing protein</fullName>
    </recommendedName>
</protein>
<sequence>MYKLKGIIILAILATLLSCQNKKILSPVPVNVSFNRDIMPVFNQSCNTVGCHAPGYTAPDLTSPNAYADLFKDNLVDTQAPEKSVLYARMVDNVQPMPPAGVLTYEASLVLVWIQEGAKDN</sequence>
<dbReference type="PROSITE" id="PS51257">
    <property type="entry name" value="PROKAR_LIPOPROTEIN"/>
    <property type="match status" value="1"/>
</dbReference>
<proteinExistence type="predicted"/>
<dbReference type="EMBL" id="UOET01000284">
    <property type="protein sequence ID" value="VAW28759.1"/>
    <property type="molecule type" value="Genomic_DNA"/>
</dbReference>
<accession>A0A3B0UVY4</accession>